<dbReference type="KEGG" id="rmu:RMDY18_14230"/>
<dbReference type="EMBL" id="AP011540">
    <property type="protein sequence ID" value="BAI65255.1"/>
    <property type="molecule type" value="Genomic_DNA"/>
</dbReference>
<dbReference type="HOGENOM" id="CLU_699966_0_0_11"/>
<evidence type="ECO:0000313" key="2">
    <source>
        <dbReference type="Proteomes" id="UP000001883"/>
    </source>
</evidence>
<dbReference type="Proteomes" id="UP000001883">
    <property type="component" value="Chromosome"/>
</dbReference>
<organism evidence="1 2">
    <name type="scientific">Rothia mucilaginosa (strain DY-18)</name>
    <name type="common">Stomatococcus mucilaginosus</name>
    <dbReference type="NCBI Taxonomy" id="680646"/>
    <lineage>
        <taxon>Bacteria</taxon>
        <taxon>Bacillati</taxon>
        <taxon>Actinomycetota</taxon>
        <taxon>Actinomycetes</taxon>
        <taxon>Micrococcales</taxon>
        <taxon>Micrococcaceae</taxon>
        <taxon>Rothia</taxon>
    </lineage>
</organism>
<accession>D2NUC9</accession>
<dbReference type="AlphaFoldDB" id="D2NUC9"/>
<evidence type="ECO:0000313" key="1">
    <source>
        <dbReference type="EMBL" id="BAI65255.1"/>
    </source>
</evidence>
<gene>
    <name evidence="1" type="ordered locus">RMDY18_14230</name>
</gene>
<reference evidence="1 2" key="2">
    <citation type="journal article" date="2010" name="J Osaka Dent Univ">
        <title>Isolation and identification of Rothia mucilaginosa from persistent apical periodontitis lesions.</title>
        <authorList>
            <person name="Yamane K."/>
            <person name="Yoshida M."/>
            <person name="Fujihira T."/>
            <person name="Baba T."/>
            <person name="Tsuji N."/>
            <person name="Hayashi H."/>
            <person name="Sugimori C."/>
            <person name="Yamanaka T."/>
            <person name="Mashimo C."/>
            <person name="Nambu T."/>
            <person name="Kawai H."/>
            <person name="Fukushima H."/>
        </authorList>
    </citation>
    <scope>NUCLEOTIDE SEQUENCE [LARGE SCALE GENOMIC DNA]</scope>
    <source>
        <strain evidence="1 2">DY-18</strain>
    </source>
</reference>
<protein>
    <submittedName>
        <fullName evidence="1">Uncharacterized protein</fullName>
    </submittedName>
</protein>
<reference evidence="2" key="1">
    <citation type="submission" date="2009-07" db="EMBL/GenBank/DDBJ databases">
        <title>Complete genome sequence of Rothia mucilaginosa DJ.</title>
        <authorList>
            <person name="Yamane K."/>
            <person name="Nambu T."/>
            <person name="Mashimo C."/>
            <person name="Sugimori C."/>
            <person name="Yamanaka T."/>
            <person name="Leung K."/>
            <person name="Fukushima H."/>
        </authorList>
    </citation>
    <scope>NUCLEOTIDE SEQUENCE [LARGE SCALE GENOMIC DNA]</scope>
    <source>
        <strain evidence="2">DY-18</strain>
    </source>
</reference>
<sequence>MHVSDVVTEHEGTFNTHTESEARVLLRINTRSTQNIRVHHAAATPLNPLRATLSVRVPQIQLSGRLSEREEVRAQTNLSVLTKHGACHVLQGALQISHRQALIHGKALNLVEDRGVGRIQLIGAVHLARAHNVQRQITRKQRTHLHRRSVSAQQQVSVLRLNVESVLHFACRVVRLNVQSVKVVPLRLQLRAVSNFPTHTNENVSQALLHQSNRVAAAQRTARRSSGNVHSFLSQDASLTLSLQLSGTSLNSLSQGGTSLTHQLTHRALVLVLKITHLAVSDAHDALLTEEAQAHLLEAVKVLSLLANLLLGTLTLSLKSLTDSVQTVLGVLLQNLRNAGENLSRAVKTLVFLHGIGHCHSSLHTTGTMPAGSLYTLGSTVCSPRLPAQGAEQG</sequence>
<proteinExistence type="predicted"/>
<reference evidence="1 2" key="3">
    <citation type="journal article" date="2010" name="Sequencing">
        <title>Complete Genome Sequence of Rothia mucilaginosa DY-18: A Clinical Isolate with Dense Meshwork-Like Structures from a Persistent Apical Periodontitis Lesion.</title>
        <authorList>
            <person name="Yamane K."/>
            <person name="Nambu T."/>
            <person name="Yamanaka T."/>
            <person name="Mashimo C."/>
            <person name="Sugimori C."/>
            <person name="Leung K.-P."/>
            <person name="Fukushima H."/>
        </authorList>
    </citation>
    <scope>NUCLEOTIDE SEQUENCE [LARGE SCALE GENOMIC DNA]</scope>
    <source>
        <strain evidence="1 2">DY-18</strain>
    </source>
</reference>
<name>D2NUC9_ROTMD</name>
<keyword evidence="2" id="KW-1185">Reference proteome</keyword>